<name>A0A085Z3H0_FLAHY</name>
<organism evidence="1 2">
    <name type="scientific">Flavobacterium hydatis</name>
    <name type="common">Cytophaga aquatilis</name>
    <dbReference type="NCBI Taxonomy" id="991"/>
    <lineage>
        <taxon>Bacteria</taxon>
        <taxon>Pseudomonadati</taxon>
        <taxon>Bacteroidota</taxon>
        <taxon>Flavobacteriia</taxon>
        <taxon>Flavobacteriales</taxon>
        <taxon>Flavobacteriaceae</taxon>
        <taxon>Flavobacterium</taxon>
    </lineage>
</organism>
<evidence type="ECO:0000313" key="2">
    <source>
        <dbReference type="Proteomes" id="UP000028712"/>
    </source>
</evidence>
<dbReference type="NCBIfam" id="NF033708">
    <property type="entry name" value="T9SS_Cterm_ChiA"/>
    <property type="match status" value="1"/>
</dbReference>
<reference evidence="1 2" key="1">
    <citation type="submission" date="2014-07" db="EMBL/GenBank/DDBJ databases">
        <title>Genome of Flavobacterium hydatis DSM 2063.</title>
        <authorList>
            <person name="Pipes S.E."/>
            <person name="Stropko S.J."/>
            <person name="Newman J.D."/>
        </authorList>
    </citation>
    <scope>NUCLEOTIDE SEQUENCE [LARGE SCALE GENOMIC DNA]</scope>
    <source>
        <strain evidence="1 2">DSM 2063</strain>
    </source>
</reference>
<comment type="caution">
    <text evidence="1">The sequence shown here is derived from an EMBL/GenBank/DDBJ whole genome shotgun (WGS) entry which is preliminary data.</text>
</comment>
<gene>
    <name evidence="1" type="ORF">IW20_25835</name>
</gene>
<dbReference type="STRING" id="991.IW20_25835"/>
<dbReference type="eggNOG" id="COG1345">
    <property type="taxonomic scope" value="Bacteria"/>
</dbReference>
<dbReference type="Proteomes" id="UP000028712">
    <property type="component" value="Unassembled WGS sequence"/>
</dbReference>
<accession>A0A085Z3H0</accession>
<evidence type="ECO:0008006" key="3">
    <source>
        <dbReference type="Google" id="ProtNLM"/>
    </source>
</evidence>
<protein>
    <recommendedName>
        <fullName evidence="3">T9SS sorting signal type C domain-containing protein</fullName>
    </recommendedName>
</protein>
<dbReference type="EMBL" id="JPRM01000074">
    <property type="protein sequence ID" value="KFE98983.1"/>
    <property type="molecule type" value="Genomic_DNA"/>
</dbReference>
<sequence length="627" mass="67486">MTVNATPTAPVIGVITSPTCAVSTGSVALSGLPSGNWSIVTNPVTVTTLGSGTSTVIGNLAPNTYTFVVSNSVTGCTSPASLPAIVPVLVTNSWSGSGWSSGTPTADQNIIFLADYTSSTGSSGNLTACSCQVNLTAKVTIKTGATLAITNSVAVASTASLKFEDKASLVQINDNAVNSGKITYERISPQMKDQDYVYWSSPVFGQKFSTLSLGTFSYFAFNIATNSWLHAADNMETGRGYIIKARNAGPFPYDQKVVFQGIPNNGALTLSTPTKFDEYILVGNPYPSALFADDFLRGNSTILEGTLYFWTHITPLGLQGGKLNYASVDYATYNFTGGITPGQGTGSGSGSDSPLGYIAAGQSFFVNAKLGGAQVTFNNSMRASGQNGQFYRQSKTRKAATIEKNRVWLNLTNKEGAFKQILVGYIEGATDEYESMFDGISLNGNAFINFYSILKDKKLSIQGRAIPFRENDLVYLGYSSEIAGDFTIGIDEVDGLLADHAIYLEDKVMGVIHDLRQKGYTFTTAKTDGIDNRFVLRYTNKTLGTGEFEITGDVVTIALENKEIQINISNQIIDEVYVYDASGKLLYQKEKIGNSKWRIANLKLSNQVLIVKVVLDSKHIETKKVIY</sequence>
<dbReference type="AlphaFoldDB" id="A0A085Z3H0"/>
<evidence type="ECO:0000313" key="1">
    <source>
        <dbReference type="EMBL" id="KFE98983.1"/>
    </source>
</evidence>
<proteinExistence type="predicted"/>